<accession>A0A3A6UJU0</accession>
<evidence type="ECO:0000256" key="6">
    <source>
        <dbReference type="ARBA" id="ARBA00022833"/>
    </source>
</evidence>
<dbReference type="InterPro" id="IPR023612">
    <property type="entry name" value="Peptidase_M4"/>
</dbReference>
<dbReference type="PANTHER" id="PTHR33794">
    <property type="entry name" value="BACILLOLYSIN"/>
    <property type="match status" value="1"/>
</dbReference>
<evidence type="ECO:0000256" key="10">
    <source>
        <dbReference type="RuleBase" id="RU366073"/>
    </source>
</evidence>
<dbReference type="Pfam" id="PF07504">
    <property type="entry name" value="FTP"/>
    <property type="match status" value="1"/>
</dbReference>
<organism evidence="14 15">
    <name type="scientific">Parashewanella spongiae</name>
    <dbReference type="NCBI Taxonomy" id="342950"/>
    <lineage>
        <taxon>Bacteria</taxon>
        <taxon>Pseudomonadati</taxon>
        <taxon>Pseudomonadota</taxon>
        <taxon>Gammaproteobacteria</taxon>
        <taxon>Alteromonadales</taxon>
        <taxon>Shewanellaceae</taxon>
        <taxon>Parashewanella</taxon>
    </lineage>
</organism>
<keyword evidence="2 10" id="KW-0645">Protease</keyword>
<evidence type="ECO:0000313" key="14">
    <source>
        <dbReference type="EMBL" id="RJY19461.1"/>
    </source>
</evidence>
<dbReference type="GO" id="GO:0046872">
    <property type="term" value="F:metal ion binding"/>
    <property type="evidence" value="ECO:0007669"/>
    <property type="project" value="UniProtKB-UniRule"/>
</dbReference>
<protein>
    <recommendedName>
        <fullName evidence="10">Neutral metalloproteinase</fullName>
        <ecNumber evidence="10">3.4.24.-</ecNumber>
    </recommendedName>
</protein>
<keyword evidence="10" id="KW-0964">Secreted</keyword>
<feature type="active site" evidence="9">
    <location>
        <position position="354"/>
    </location>
</feature>
<dbReference type="InterPro" id="IPR001570">
    <property type="entry name" value="Peptidase_M4_C_domain"/>
</dbReference>
<reference evidence="14 15" key="1">
    <citation type="submission" date="2018-09" db="EMBL/GenBank/DDBJ databases">
        <title>Phylogeny of the Shewanellaceae, and recommendation for two new genera, Pseudoshewanella and Parashewanella.</title>
        <authorList>
            <person name="Wang G."/>
        </authorList>
    </citation>
    <scope>NUCLEOTIDE SEQUENCE [LARGE SCALE GENOMIC DNA]</scope>
    <source>
        <strain evidence="14 15">KCTC 22492</strain>
    </source>
</reference>
<dbReference type="AlphaFoldDB" id="A0A3A6UJU0"/>
<dbReference type="CDD" id="cd09597">
    <property type="entry name" value="M4_TLP"/>
    <property type="match status" value="1"/>
</dbReference>
<dbReference type="OrthoDB" id="5378341at2"/>
<evidence type="ECO:0000256" key="3">
    <source>
        <dbReference type="ARBA" id="ARBA00022723"/>
    </source>
</evidence>
<dbReference type="Pfam" id="PF01447">
    <property type="entry name" value="Peptidase_M4"/>
    <property type="match status" value="1"/>
</dbReference>
<dbReference type="Gene3D" id="1.10.390.10">
    <property type="entry name" value="Neutral Protease Domain 2"/>
    <property type="match status" value="1"/>
</dbReference>
<dbReference type="Gene3D" id="3.10.170.10">
    <property type="match status" value="1"/>
</dbReference>
<feature type="chain" id="PRO_5023156995" description="Neutral metalloproteinase" evidence="10">
    <location>
        <begin position="26"/>
        <end position="534"/>
    </location>
</feature>
<dbReference type="SUPFAM" id="SSF55486">
    <property type="entry name" value="Metalloproteases ('zincins'), catalytic domain"/>
    <property type="match status" value="1"/>
</dbReference>
<keyword evidence="5 10" id="KW-0378">Hydrolase</keyword>
<dbReference type="InterPro" id="IPR027268">
    <property type="entry name" value="Peptidase_M4/M1_CTD_sf"/>
</dbReference>
<keyword evidence="15" id="KW-1185">Reference proteome</keyword>
<keyword evidence="3" id="KW-0479">Metal-binding</keyword>
<evidence type="ECO:0000256" key="9">
    <source>
        <dbReference type="PIRSR" id="PIRSR623612-1"/>
    </source>
</evidence>
<dbReference type="PANTHER" id="PTHR33794:SF1">
    <property type="entry name" value="BACILLOLYSIN"/>
    <property type="match status" value="1"/>
</dbReference>
<dbReference type="InterPro" id="IPR013856">
    <property type="entry name" value="Peptidase_M4_domain"/>
</dbReference>
<dbReference type="InterPro" id="IPR011096">
    <property type="entry name" value="FTP_domain"/>
</dbReference>
<keyword evidence="7 10" id="KW-0482">Metalloprotease</keyword>
<keyword evidence="4 10" id="KW-0732">Signal</keyword>
<keyword evidence="6 10" id="KW-0862">Zinc</keyword>
<comment type="subcellular location">
    <subcellularLocation>
        <location evidence="10">Secreted</location>
    </subcellularLocation>
</comment>
<comment type="cofactor">
    <cofactor evidence="10">
        <name>Zn(2+)</name>
        <dbReference type="ChEBI" id="CHEBI:29105"/>
    </cofactor>
</comment>
<sequence>MPIAQNKLFLTTAICLSVFTHNAFSANIFVVDQGAMLSTNNQNLTQDLSLDYGTSYQPSKEIKLPNSTTKVKLQQYFHDVPVFGMSLVVSKNKAGKYSEAKGLAANNFNNNSQLTTPSISKEEAISIAMNAQTNSAYSVGVKKEVDDPQVKLWVYFDSNNKEHLVYIINYLQIKDQKITRPFSIVDAHNKVVLKQWNGLTTQKMGTGPGGNLKTGRYEYGTDKPFLDIKKIGDKCYMESKHVKTVNMAGRFTKPKPDDEAYNFPCVNKYRNTYKETNGAFSPVNDAHYFGDVIFGMYGYWLNLQPLPFQLVMNVHYNMYPGPENAWWDGKTMNFGDGGDDLFYPFVGLDVAAHEISHGFTEMNSNLEYSGESGGMNEAFSDMAGEAAKYYSQGYNDWLLGIDITKSYGPLRYMKNPRLDGCSVSNYEDYVNFDSSEKPQCSSWNDFGKLNVHYISGIYNRAFYNLATTEGWDTPKAFVTFAIANILYWQPNSTMKSGACGVINAARDMHYNSEAVISAFSNVGLACNSDESSKS</sequence>
<dbReference type="EC" id="3.4.24.-" evidence="10"/>
<evidence type="ECO:0000313" key="15">
    <source>
        <dbReference type="Proteomes" id="UP000273022"/>
    </source>
</evidence>
<comment type="function">
    <text evidence="10">Extracellular zinc metalloprotease.</text>
</comment>
<evidence type="ECO:0000259" key="12">
    <source>
        <dbReference type="Pfam" id="PF02868"/>
    </source>
</evidence>
<dbReference type="GO" id="GO:0005576">
    <property type="term" value="C:extracellular region"/>
    <property type="evidence" value="ECO:0007669"/>
    <property type="project" value="UniProtKB-SubCell"/>
</dbReference>
<dbReference type="Pfam" id="PF02868">
    <property type="entry name" value="Peptidase_M4_C"/>
    <property type="match status" value="1"/>
</dbReference>
<evidence type="ECO:0000256" key="1">
    <source>
        <dbReference type="ARBA" id="ARBA00009388"/>
    </source>
</evidence>
<dbReference type="GO" id="GO:0004222">
    <property type="term" value="F:metalloendopeptidase activity"/>
    <property type="evidence" value="ECO:0007669"/>
    <property type="project" value="UniProtKB-UniRule"/>
</dbReference>
<proteinExistence type="inferred from homology"/>
<feature type="domain" description="Peptidase M4" evidence="11">
    <location>
        <begin position="213"/>
        <end position="361"/>
    </location>
</feature>
<evidence type="ECO:0000256" key="7">
    <source>
        <dbReference type="ARBA" id="ARBA00023049"/>
    </source>
</evidence>
<keyword evidence="8" id="KW-0865">Zymogen</keyword>
<dbReference type="Gene3D" id="3.10.450.490">
    <property type="match status" value="1"/>
</dbReference>
<comment type="caution">
    <text evidence="14">The sequence shown here is derived from an EMBL/GenBank/DDBJ whole genome shotgun (WGS) entry which is preliminary data.</text>
</comment>
<comment type="similarity">
    <text evidence="1 10">Belongs to the peptidase M4 family.</text>
</comment>
<feature type="domain" description="FTP" evidence="13">
    <location>
        <begin position="55"/>
        <end position="98"/>
    </location>
</feature>
<dbReference type="Gene3D" id="3.10.450.40">
    <property type="match status" value="1"/>
</dbReference>
<dbReference type="RefSeq" id="WP_121851698.1">
    <property type="nucleotide sequence ID" value="NZ_CP037952.1"/>
</dbReference>
<feature type="active site" description="Proton donor" evidence="9">
    <location>
        <position position="452"/>
    </location>
</feature>
<evidence type="ECO:0000259" key="13">
    <source>
        <dbReference type="Pfam" id="PF07504"/>
    </source>
</evidence>
<feature type="signal peptide" evidence="10">
    <location>
        <begin position="1"/>
        <end position="25"/>
    </location>
</feature>
<name>A0A3A6UJU0_9GAMM</name>
<dbReference type="GO" id="GO:0006508">
    <property type="term" value="P:proteolysis"/>
    <property type="evidence" value="ECO:0007669"/>
    <property type="project" value="UniProtKB-KW"/>
</dbReference>
<dbReference type="Proteomes" id="UP000273022">
    <property type="component" value="Unassembled WGS sequence"/>
</dbReference>
<gene>
    <name evidence="14" type="ORF">D5R81_00490</name>
</gene>
<dbReference type="EMBL" id="QYYH01000002">
    <property type="protein sequence ID" value="RJY19461.1"/>
    <property type="molecule type" value="Genomic_DNA"/>
</dbReference>
<evidence type="ECO:0000256" key="8">
    <source>
        <dbReference type="ARBA" id="ARBA00023145"/>
    </source>
</evidence>
<feature type="domain" description="Peptidase M4 C-terminal" evidence="12">
    <location>
        <begin position="364"/>
        <end position="523"/>
    </location>
</feature>
<evidence type="ECO:0000256" key="4">
    <source>
        <dbReference type="ARBA" id="ARBA00022729"/>
    </source>
</evidence>
<evidence type="ECO:0000259" key="11">
    <source>
        <dbReference type="Pfam" id="PF01447"/>
    </source>
</evidence>
<evidence type="ECO:0000256" key="2">
    <source>
        <dbReference type="ARBA" id="ARBA00022670"/>
    </source>
</evidence>
<dbReference type="InterPro" id="IPR050728">
    <property type="entry name" value="Zinc_Metalloprotease_M4"/>
</dbReference>
<evidence type="ECO:0000256" key="5">
    <source>
        <dbReference type="ARBA" id="ARBA00022801"/>
    </source>
</evidence>
<dbReference type="PRINTS" id="PR00730">
    <property type="entry name" value="THERMOLYSIN"/>
</dbReference>